<comment type="caution">
    <text evidence="7">The sequence shown here is derived from an EMBL/GenBank/DDBJ whole genome shotgun (WGS) entry which is preliminary data.</text>
</comment>
<gene>
    <name evidence="7" type="ORF">EDE15_4999</name>
</gene>
<dbReference type="GO" id="GO:0009279">
    <property type="term" value="C:cell outer membrane"/>
    <property type="evidence" value="ECO:0007669"/>
    <property type="project" value="UniProtKB-SubCell"/>
</dbReference>
<dbReference type="PROSITE" id="PS51257">
    <property type="entry name" value="PROKAR_LIPOPROTEIN"/>
    <property type="match status" value="1"/>
</dbReference>
<name>A0A428MR34_9BACT</name>
<dbReference type="InterPro" id="IPR036942">
    <property type="entry name" value="Beta-barrel_TonB_sf"/>
</dbReference>
<dbReference type="InterPro" id="IPR037066">
    <property type="entry name" value="Plug_dom_sf"/>
</dbReference>
<evidence type="ECO:0000313" key="7">
    <source>
        <dbReference type="EMBL" id="RSL19336.1"/>
    </source>
</evidence>
<keyword evidence="4" id="KW-0732">Signal</keyword>
<feature type="signal peptide" evidence="4">
    <location>
        <begin position="1"/>
        <end position="22"/>
    </location>
</feature>
<dbReference type="SUPFAM" id="SSF49464">
    <property type="entry name" value="Carboxypeptidase regulatory domain-like"/>
    <property type="match status" value="1"/>
</dbReference>
<evidence type="ECO:0000256" key="2">
    <source>
        <dbReference type="ARBA" id="ARBA00023136"/>
    </source>
</evidence>
<dbReference type="InterPro" id="IPR012910">
    <property type="entry name" value="Plug_dom"/>
</dbReference>
<accession>A0A428MR34</accession>
<organism evidence="7 8">
    <name type="scientific">Edaphobacter aggregans</name>
    <dbReference type="NCBI Taxonomy" id="570835"/>
    <lineage>
        <taxon>Bacteria</taxon>
        <taxon>Pseudomonadati</taxon>
        <taxon>Acidobacteriota</taxon>
        <taxon>Terriglobia</taxon>
        <taxon>Terriglobales</taxon>
        <taxon>Acidobacteriaceae</taxon>
        <taxon>Edaphobacter</taxon>
    </lineage>
</organism>
<dbReference type="Pfam" id="PF13620">
    <property type="entry name" value="CarboxypepD_reg"/>
    <property type="match status" value="1"/>
</dbReference>
<evidence type="ECO:0000256" key="1">
    <source>
        <dbReference type="ARBA" id="ARBA00004442"/>
    </source>
</evidence>
<reference evidence="7 8" key="1">
    <citation type="submission" date="2018-12" db="EMBL/GenBank/DDBJ databases">
        <title>Sequencing of bacterial isolates from soil warming experiment in Harvard Forest, Massachusetts, USA.</title>
        <authorList>
            <person name="Deangelis K."/>
        </authorList>
    </citation>
    <scope>NUCLEOTIDE SEQUENCE [LARGE SCALE GENOMIC DNA]</scope>
    <source>
        <strain evidence="7 8">EB153</strain>
    </source>
</reference>
<sequence>MRARLALCTFIALLLSCSITRGQTITGSITGTITDPSGAAVGGAAVTAINVDTGVQTPTTTNRDGVYILRFLQPGHYKLSVKSTGFNPTTAGPFTLEVGQEARVDAKLNLGSVTENVVVTAAAPILNTENPTTGDTITSSQATELPLQARNFSSLTTLVAGALTVNPMAQNSIQRSAYNGGFNINGNREQSNNYTLDGMDINEAIDNYIGYSPNVDALGEIHIISGNATAEYGNANGGQVVMITKSGTNQFHGNAFWFIENTNLNANSWTNKNTPNPADFGPVPTINRGIFGGTFGGPLIHDRLFFFVDYQGARQHGSTNEFRSVATNAMRAGFAPNLGHNVPITNPVAQFLLAHPELYPAPNVPSNNANGITNNYSGSYGTATHNDQGDVKIDSKLTSRDNLSGRFTIGRENDGYTKVTLPTDIPSNNSNPYTGFVLNWTHTFSSSIVNEARAGYGRTRYRTTPVDISGKFGLTGNQQLGIPGTQIVPGIPTFDLTTAVSQLDPIGTTLQNPNNGSYAGIDSDSIVNAYTYGDNLSWQFHRHTLKFGAQALRYQQNRYYSGNDGALGWFIYKGTFSGTSTISDPWADFLENKAFSFGQGAVTGRWGQRQWRDALFIQDDYKITPNLTINLGMRWEWDQPMYEVNNKQVNFNLTTGAIEYAGQNGNSRALYSSFWGGFMPRVGFAYSPDRFNGRFVVRGGYGITNFLEGTGANLRLTLNPPFFVDSSSVSNGTSFFQTQNGFPRPPNAGDPYATIANANLRAWDPKLKPALIQQFNLTTETQINNATSLVVAYLGQSGSHLVDPREGNQRLCPTCAYPVSLLPGFAGRIPDPSNIIISLTESAAMMNYNALQVTLRQRVTRGLEFFTNYTWSKSLTNNLGYYGAGGGAAASQSAYWQNSYDGGADYGPAYFDVTHNFSFAGYYDLPFGRGRQFGSDMNRFVDLAVGGWKVGAIATLHSGLPITMFSNQFYPVNQRTDRANHYRKLVIRNRSVTNWFGTDPSATPCTSDHDNGICAYGEESSTGLGTAAVGSERAPDYHDLDAALSKAFNITESKHLDFRADFFNVLNTTSLAPPTNNVSGGIGLINSTVSTERQIQLALKFVF</sequence>
<evidence type="ECO:0000256" key="4">
    <source>
        <dbReference type="SAM" id="SignalP"/>
    </source>
</evidence>
<dbReference type="EMBL" id="RSDW01000001">
    <property type="protein sequence ID" value="RSL19336.1"/>
    <property type="molecule type" value="Genomic_DNA"/>
</dbReference>
<keyword evidence="7" id="KW-0675">Receptor</keyword>
<dbReference type="InterPro" id="IPR008969">
    <property type="entry name" value="CarboxyPept-like_regulatory"/>
</dbReference>
<evidence type="ECO:0000313" key="8">
    <source>
        <dbReference type="Proteomes" id="UP000269669"/>
    </source>
</evidence>
<feature type="domain" description="TonB-dependent receptor plug" evidence="5">
    <location>
        <begin position="143"/>
        <end position="238"/>
    </location>
</feature>
<dbReference type="Pfam" id="PF25183">
    <property type="entry name" value="OMP_b-brl_4"/>
    <property type="match status" value="1"/>
</dbReference>
<dbReference type="RefSeq" id="WP_125487569.1">
    <property type="nucleotide sequence ID" value="NZ_RSDW01000001.1"/>
</dbReference>
<dbReference type="AlphaFoldDB" id="A0A428MR34"/>
<dbReference type="Pfam" id="PF07715">
    <property type="entry name" value="Plug"/>
    <property type="match status" value="1"/>
</dbReference>
<protein>
    <submittedName>
        <fullName evidence="7">TonB-dependent receptor-like protein</fullName>
    </submittedName>
</protein>
<dbReference type="InterPro" id="IPR057601">
    <property type="entry name" value="Oar-like_b-barrel"/>
</dbReference>
<dbReference type="OrthoDB" id="97893at2"/>
<dbReference type="Proteomes" id="UP000269669">
    <property type="component" value="Unassembled WGS sequence"/>
</dbReference>
<dbReference type="SUPFAM" id="SSF56935">
    <property type="entry name" value="Porins"/>
    <property type="match status" value="1"/>
</dbReference>
<dbReference type="Gene3D" id="2.60.40.1120">
    <property type="entry name" value="Carboxypeptidase-like, regulatory domain"/>
    <property type="match status" value="1"/>
</dbReference>
<evidence type="ECO:0000256" key="3">
    <source>
        <dbReference type="ARBA" id="ARBA00023237"/>
    </source>
</evidence>
<evidence type="ECO:0000259" key="6">
    <source>
        <dbReference type="Pfam" id="PF25183"/>
    </source>
</evidence>
<keyword evidence="2" id="KW-0472">Membrane</keyword>
<keyword evidence="3" id="KW-0998">Cell outer membrane</keyword>
<feature type="domain" description="TonB-dependent transporter Oar-like beta-barrel" evidence="6">
    <location>
        <begin position="243"/>
        <end position="1096"/>
    </location>
</feature>
<keyword evidence="8" id="KW-1185">Reference proteome</keyword>
<comment type="subcellular location">
    <subcellularLocation>
        <location evidence="1">Cell outer membrane</location>
    </subcellularLocation>
</comment>
<evidence type="ECO:0000259" key="5">
    <source>
        <dbReference type="Pfam" id="PF07715"/>
    </source>
</evidence>
<proteinExistence type="predicted"/>
<dbReference type="Gene3D" id="2.40.170.20">
    <property type="entry name" value="TonB-dependent receptor, beta-barrel domain"/>
    <property type="match status" value="1"/>
</dbReference>
<feature type="chain" id="PRO_5019084698" evidence="4">
    <location>
        <begin position="23"/>
        <end position="1103"/>
    </location>
</feature>
<dbReference type="Gene3D" id="2.170.130.10">
    <property type="entry name" value="TonB-dependent receptor, plug domain"/>
    <property type="match status" value="1"/>
</dbReference>